<dbReference type="AlphaFoldDB" id="A0A9X0XD50"/>
<gene>
    <name evidence="3" type="ORF">JI742_02715</name>
    <name evidence="4" type="ORF">JI742_05315</name>
</gene>
<dbReference type="Proteomes" id="UP000643207">
    <property type="component" value="Unassembled WGS sequence"/>
</dbReference>
<dbReference type="InterPro" id="IPR013424">
    <property type="entry name" value="Ice-binding_C"/>
</dbReference>
<dbReference type="Pfam" id="PF07589">
    <property type="entry name" value="PEP-CTERM"/>
    <property type="match status" value="1"/>
</dbReference>
<evidence type="ECO:0000313" key="5">
    <source>
        <dbReference type="Proteomes" id="UP000643207"/>
    </source>
</evidence>
<dbReference type="Pfam" id="PF14339">
    <property type="entry name" value="DUF4394"/>
    <property type="match status" value="1"/>
</dbReference>
<accession>A0A9X0XD50</accession>
<evidence type="ECO:0000313" key="4">
    <source>
        <dbReference type="EMBL" id="MBL0719306.1"/>
    </source>
</evidence>
<name>A0A9X0XD50_9BURK</name>
<organism evidence="3 5">
    <name type="scientific">Aquariibacter lacus</name>
    <dbReference type="NCBI Taxonomy" id="2801332"/>
    <lineage>
        <taxon>Bacteria</taxon>
        <taxon>Pseudomonadati</taxon>
        <taxon>Pseudomonadota</taxon>
        <taxon>Betaproteobacteria</taxon>
        <taxon>Burkholderiales</taxon>
        <taxon>Sphaerotilaceae</taxon>
        <taxon>Aquariibacter</taxon>
    </lineage>
</organism>
<proteinExistence type="predicted"/>
<protein>
    <submittedName>
        <fullName evidence="3">DUF4394 domain-containing protein</fullName>
    </submittedName>
</protein>
<dbReference type="InterPro" id="IPR025507">
    <property type="entry name" value="DUF4394"/>
</dbReference>
<evidence type="ECO:0000313" key="3">
    <source>
        <dbReference type="EMBL" id="MBL0718793.1"/>
    </source>
</evidence>
<dbReference type="EMBL" id="JAERRA010000001">
    <property type="protein sequence ID" value="MBL0718793.1"/>
    <property type="molecule type" value="Genomic_DNA"/>
</dbReference>
<feature type="domain" description="Ice-binding protein C-terminal" evidence="1">
    <location>
        <begin position="165"/>
        <end position="190"/>
    </location>
</feature>
<dbReference type="EMBL" id="JAERRA010000001">
    <property type="protein sequence ID" value="MBL0719306.1"/>
    <property type="molecule type" value="Genomic_DNA"/>
</dbReference>
<sequence>MDFNPQADFAGGASLRVTTAGGNNYAVNVNTGVVGNTASNIGPGYTAVAYTNSFPGTPPGSFPGTMPGDLTDLYYINTSTDTLQFAGAAFNSPMITTVGSLDLPFNVLSANGFEIVGGGPAFAVLNLDDGTGASGLYSINLATGDAVLRSNFAGTVNGLAFTTAPVPEPETYALMIAGLGVVAYIGRRRKAKKA</sequence>
<comment type="caution">
    <text evidence="3">The sequence shown here is derived from an EMBL/GenBank/DDBJ whole genome shotgun (WGS) entry which is preliminary data.</text>
</comment>
<keyword evidence="5" id="KW-1185">Reference proteome</keyword>
<reference evidence="3 5" key="1">
    <citation type="submission" date="2021-01" db="EMBL/GenBank/DDBJ databases">
        <title>Piscinibacter sp. Jin2 Genome sequencing and assembly.</title>
        <authorList>
            <person name="Kim I."/>
        </authorList>
    </citation>
    <scope>NUCLEOTIDE SEQUENCE [LARGE SCALE GENOMIC DNA]</scope>
    <source>
        <strain evidence="3 5">Jin2</strain>
    </source>
</reference>
<feature type="domain" description="DUF4394" evidence="2">
    <location>
        <begin position="1"/>
        <end position="160"/>
    </location>
</feature>
<evidence type="ECO:0000259" key="2">
    <source>
        <dbReference type="Pfam" id="PF14339"/>
    </source>
</evidence>
<evidence type="ECO:0000259" key="1">
    <source>
        <dbReference type="Pfam" id="PF07589"/>
    </source>
</evidence>
<dbReference type="NCBIfam" id="TIGR02595">
    <property type="entry name" value="PEP_CTERM"/>
    <property type="match status" value="1"/>
</dbReference>